<evidence type="ECO:0000256" key="1">
    <source>
        <dbReference type="SAM" id="Phobius"/>
    </source>
</evidence>
<accession>A0ABW2CQ74</accession>
<dbReference type="EMBL" id="JBHSXS010000019">
    <property type="protein sequence ID" value="MFC6883420.1"/>
    <property type="molecule type" value="Genomic_DNA"/>
</dbReference>
<keyword evidence="1" id="KW-0472">Membrane</keyword>
<dbReference type="RefSeq" id="WP_378063650.1">
    <property type="nucleotide sequence ID" value="NZ_JBHSXS010000019.1"/>
</dbReference>
<name>A0ABW2CQ74_9ACTN</name>
<evidence type="ECO:0000313" key="3">
    <source>
        <dbReference type="Proteomes" id="UP001596380"/>
    </source>
</evidence>
<proteinExistence type="predicted"/>
<keyword evidence="1" id="KW-0812">Transmembrane</keyword>
<protein>
    <submittedName>
        <fullName evidence="2">Uncharacterized protein</fullName>
    </submittedName>
</protein>
<keyword evidence="1" id="KW-1133">Transmembrane helix</keyword>
<gene>
    <name evidence="2" type="ORF">ACFQKB_26925</name>
</gene>
<reference evidence="3" key="1">
    <citation type="journal article" date="2019" name="Int. J. Syst. Evol. Microbiol.">
        <title>The Global Catalogue of Microorganisms (GCM) 10K type strain sequencing project: providing services to taxonomists for standard genome sequencing and annotation.</title>
        <authorList>
            <consortium name="The Broad Institute Genomics Platform"/>
            <consortium name="The Broad Institute Genome Sequencing Center for Infectious Disease"/>
            <person name="Wu L."/>
            <person name="Ma J."/>
        </authorList>
    </citation>
    <scope>NUCLEOTIDE SEQUENCE [LARGE SCALE GENOMIC DNA]</scope>
    <source>
        <strain evidence="3">JCM 3369</strain>
    </source>
</reference>
<feature type="transmembrane region" description="Helical" evidence="1">
    <location>
        <begin position="6"/>
        <end position="29"/>
    </location>
</feature>
<organism evidence="2 3">
    <name type="scientific">Actinomadura yumaensis</name>
    <dbReference type="NCBI Taxonomy" id="111807"/>
    <lineage>
        <taxon>Bacteria</taxon>
        <taxon>Bacillati</taxon>
        <taxon>Actinomycetota</taxon>
        <taxon>Actinomycetes</taxon>
        <taxon>Streptosporangiales</taxon>
        <taxon>Thermomonosporaceae</taxon>
        <taxon>Actinomadura</taxon>
    </lineage>
</organism>
<comment type="caution">
    <text evidence="2">The sequence shown here is derived from an EMBL/GenBank/DDBJ whole genome shotgun (WGS) entry which is preliminary data.</text>
</comment>
<dbReference type="Proteomes" id="UP001596380">
    <property type="component" value="Unassembled WGS sequence"/>
</dbReference>
<keyword evidence="3" id="KW-1185">Reference proteome</keyword>
<sequence length="111" mass="12464">MHTFIQWGTSVAVAFVFVVPTCLFLGCLWENARHGGSLDLAHETQWLRRQNLVLRQRQRLLVLLLRGGTIPPPDEAGALAALEDAMIGVEMDELLEAHDAEIEEYLRRAGE</sequence>
<evidence type="ECO:0000313" key="2">
    <source>
        <dbReference type="EMBL" id="MFC6883420.1"/>
    </source>
</evidence>